<dbReference type="OrthoDB" id="9800058at2"/>
<proteinExistence type="inferred from homology"/>
<dbReference type="InterPro" id="IPR023214">
    <property type="entry name" value="HAD_sf"/>
</dbReference>
<evidence type="ECO:0000256" key="1">
    <source>
        <dbReference type="ARBA" id="ARBA00000830"/>
    </source>
</evidence>
<dbReference type="AlphaFoldDB" id="D7DK28"/>
<comment type="pathway">
    <text evidence="2">Organic acid metabolism; glycolate biosynthesis; glycolate from 2-phosphoglycolate: step 1/1.</text>
</comment>
<comment type="catalytic activity">
    <reaction evidence="1">
        <text>2-phosphoglycolate + H2O = glycolate + phosphate</text>
        <dbReference type="Rhea" id="RHEA:14369"/>
        <dbReference type="ChEBI" id="CHEBI:15377"/>
        <dbReference type="ChEBI" id="CHEBI:29805"/>
        <dbReference type="ChEBI" id="CHEBI:43474"/>
        <dbReference type="ChEBI" id="CHEBI:58033"/>
        <dbReference type="EC" id="3.1.3.18"/>
    </reaction>
</comment>
<evidence type="ECO:0000256" key="2">
    <source>
        <dbReference type="ARBA" id="ARBA00004818"/>
    </source>
</evidence>
<dbReference type="GO" id="GO:0006281">
    <property type="term" value="P:DNA repair"/>
    <property type="evidence" value="ECO:0007669"/>
    <property type="project" value="TreeGrafter"/>
</dbReference>
<evidence type="ECO:0000256" key="3">
    <source>
        <dbReference type="ARBA" id="ARBA00006171"/>
    </source>
</evidence>
<dbReference type="SUPFAM" id="SSF56784">
    <property type="entry name" value="HAD-like"/>
    <property type="match status" value="1"/>
</dbReference>
<dbReference type="eggNOG" id="COG0546">
    <property type="taxonomic scope" value="Bacteria"/>
</dbReference>
<dbReference type="GO" id="GO:0008967">
    <property type="term" value="F:phosphoglycolate phosphatase activity"/>
    <property type="evidence" value="ECO:0007669"/>
    <property type="project" value="UniProtKB-EC"/>
</dbReference>
<protein>
    <recommendedName>
        <fullName evidence="4">phosphoglycolate phosphatase</fullName>
        <ecNumber evidence="4">3.1.3.18</ecNumber>
    </recommendedName>
</protein>
<dbReference type="Pfam" id="PF13419">
    <property type="entry name" value="HAD_2"/>
    <property type="match status" value="1"/>
</dbReference>
<name>D7DK28_METV0</name>
<dbReference type="Gene3D" id="1.10.150.240">
    <property type="entry name" value="Putative phosphatase, domain 2"/>
    <property type="match status" value="1"/>
</dbReference>
<keyword evidence="6" id="KW-1185">Reference proteome</keyword>
<dbReference type="EC" id="3.1.3.18" evidence="4"/>
<dbReference type="PANTHER" id="PTHR43434:SF1">
    <property type="entry name" value="PHOSPHOGLYCOLATE PHOSPHATASE"/>
    <property type="match status" value="1"/>
</dbReference>
<dbReference type="Gene3D" id="3.40.50.1000">
    <property type="entry name" value="HAD superfamily/HAD-like"/>
    <property type="match status" value="1"/>
</dbReference>
<dbReference type="EMBL" id="CP002056">
    <property type="protein sequence ID" value="ADI30389.1"/>
    <property type="molecule type" value="Genomic_DNA"/>
</dbReference>
<evidence type="ECO:0000256" key="4">
    <source>
        <dbReference type="ARBA" id="ARBA00013078"/>
    </source>
</evidence>
<accession>D7DK28</accession>
<dbReference type="InterPro" id="IPR036412">
    <property type="entry name" value="HAD-like_sf"/>
</dbReference>
<gene>
    <name evidence="5" type="ordered locus">M301_2017</name>
</gene>
<dbReference type="HOGENOM" id="CLU_100976_0_0_4"/>
<dbReference type="InterPro" id="IPR023198">
    <property type="entry name" value="PGP-like_dom2"/>
</dbReference>
<dbReference type="InterPro" id="IPR050155">
    <property type="entry name" value="HAD-like_hydrolase_sf"/>
</dbReference>
<reference evidence="6" key="1">
    <citation type="submission" date="2010-05" db="EMBL/GenBank/DDBJ databases">
        <title>Complete sequence of Methylotenera sp. 301.</title>
        <authorList>
            <person name="Lucas S."/>
            <person name="Copeland A."/>
            <person name="Lapidus A."/>
            <person name="Cheng J.-F."/>
            <person name="Bruce D."/>
            <person name="Goodwin L."/>
            <person name="Pitluck S."/>
            <person name="Clum A."/>
            <person name="Land M."/>
            <person name="Hauser L."/>
            <person name="Kyrpides N."/>
            <person name="Ivanova N."/>
            <person name="Chistoservova L."/>
            <person name="Kalyuzhnaya M."/>
            <person name="Woyke T."/>
        </authorList>
    </citation>
    <scope>NUCLEOTIDE SEQUENCE [LARGE SCALE GENOMIC DNA]</scope>
    <source>
        <strain evidence="6">301</strain>
    </source>
</reference>
<dbReference type="STRING" id="666681.M301_2017"/>
<sequence>MKIDITKYKTIVFDCDGVVLNSNVVKTEAYFRTATNLGATDIEAQALVDYHVNLGGISRYHKFDYYIREILHQPVTDKAIQALLDEFSKELEVGLMQCDLAKGIFDLRTATQSANWMILSGGDQQEIRTLFAKRKIDHMFDGGLFGSPDNKDEVLAREKSSANIQFPALFLGDSKYDFEAADRAGLDFIFLSDWTEVPDWQAFCQENKLTVFNNIAQLIS</sequence>
<dbReference type="KEGG" id="meh:M301_2017"/>
<dbReference type="PANTHER" id="PTHR43434">
    <property type="entry name" value="PHOSPHOGLYCOLATE PHOSPHATASE"/>
    <property type="match status" value="1"/>
</dbReference>
<reference evidence="5 6" key="2">
    <citation type="journal article" date="2011" name="J. Bacteriol.">
        <title>Genomes of three methylotrophs from a single niche uncover genetic and metabolic divergence of Methylophilaceae.</title>
        <authorList>
            <person name="Lapidus A."/>
            <person name="Clum A."/>
            <person name="Labutti K."/>
            <person name="Kaluzhnaya M.G."/>
            <person name="Lim S."/>
            <person name="Beck D.A."/>
            <person name="Glavina Del Rio T."/>
            <person name="Nolan M."/>
            <person name="Mavromatis K."/>
            <person name="Huntemann M."/>
            <person name="Lucas S."/>
            <person name="Lidstrom M.E."/>
            <person name="Ivanova N."/>
            <person name="Chistoserdova L."/>
        </authorList>
    </citation>
    <scope>NUCLEOTIDE SEQUENCE [LARGE SCALE GENOMIC DNA]</scope>
    <source>
        <strain evidence="5 6">301</strain>
    </source>
</reference>
<evidence type="ECO:0000313" key="6">
    <source>
        <dbReference type="Proteomes" id="UP000000383"/>
    </source>
</evidence>
<dbReference type="RefSeq" id="WP_013148701.1">
    <property type="nucleotide sequence ID" value="NC_014207.1"/>
</dbReference>
<comment type="similarity">
    <text evidence="3">Belongs to the HAD-like hydrolase superfamily. CbbY/CbbZ/Gph/YieH family.</text>
</comment>
<keyword evidence="5" id="KW-0378">Hydrolase</keyword>
<dbReference type="Proteomes" id="UP000000383">
    <property type="component" value="Chromosome"/>
</dbReference>
<evidence type="ECO:0000313" key="5">
    <source>
        <dbReference type="EMBL" id="ADI30389.1"/>
    </source>
</evidence>
<dbReference type="InterPro" id="IPR041492">
    <property type="entry name" value="HAD_2"/>
</dbReference>
<organism evidence="5 6">
    <name type="scientific">Methylotenera versatilis (strain 301)</name>
    <dbReference type="NCBI Taxonomy" id="666681"/>
    <lineage>
        <taxon>Bacteria</taxon>
        <taxon>Pseudomonadati</taxon>
        <taxon>Pseudomonadota</taxon>
        <taxon>Betaproteobacteria</taxon>
        <taxon>Nitrosomonadales</taxon>
        <taxon>Methylophilaceae</taxon>
        <taxon>Methylotenera</taxon>
    </lineage>
</organism>